<dbReference type="EMBL" id="JAKRKC020000001">
    <property type="protein sequence ID" value="MCK2215963.1"/>
    <property type="molecule type" value="Genomic_DNA"/>
</dbReference>
<evidence type="ECO:0000256" key="2">
    <source>
        <dbReference type="SAM" id="Phobius"/>
    </source>
</evidence>
<name>A0ABT0FUF1_9ACTN</name>
<reference evidence="3 4" key="1">
    <citation type="submission" date="2022-04" db="EMBL/GenBank/DDBJ databases">
        <title>Genome draft of Actinomadura sp. ATCC 31491.</title>
        <authorList>
            <person name="Shi X."/>
            <person name="Du Y."/>
        </authorList>
    </citation>
    <scope>NUCLEOTIDE SEQUENCE [LARGE SCALE GENOMIC DNA]</scope>
    <source>
        <strain evidence="3 4">ATCC 31491</strain>
    </source>
</reference>
<protein>
    <submittedName>
        <fullName evidence="3">Uncharacterized protein</fullName>
    </submittedName>
</protein>
<feature type="transmembrane region" description="Helical" evidence="2">
    <location>
        <begin position="12"/>
        <end position="31"/>
    </location>
</feature>
<feature type="transmembrane region" description="Helical" evidence="2">
    <location>
        <begin position="37"/>
        <end position="56"/>
    </location>
</feature>
<sequence length="187" mass="20804">MGTQRMIGRIVLWTLLGAAIVSFWTGFGMLFADDDRLRGAALIAGSWLLVAGGVVLGDKLGVPLIAIKLERTGTSERLRQAAEDPGRRLQRRIERVNSAFAEAAALMDELRRDLAAQQIARQALLEEAERQQQILDIDEEEAEKIRQILMRETRTAIQAERRQQWFFFALGALASIPIGVAVNLLVP</sequence>
<feature type="transmembrane region" description="Helical" evidence="2">
    <location>
        <begin position="165"/>
        <end position="186"/>
    </location>
</feature>
<proteinExistence type="predicted"/>
<dbReference type="RefSeq" id="WP_242382041.1">
    <property type="nucleotide sequence ID" value="NZ_JAKRKC020000001.1"/>
</dbReference>
<dbReference type="Proteomes" id="UP001317259">
    <property type="component" value="Unassembled WGS sequence"/>
</dbReference>
<keyword evidence="4" id="KW-1185">Reference proteome</keyword>
<keyword evidence="2" id="KW-1133">Transmembrane helix</keyword>
<accession>A0ABT0FUF1</accession>
<feature type="coiled-coil region" evidence="1">
    <location>
        <begin position="93"/>
        <end position="145"/>
    </location>
</feature>
<evidence type="ECO:0000256" key="1">
    <source>
        <dbReference type="SAM" id="Coils"/>
    </source>
</evidence>
<keyword evidence="2" id="KW-0812">Transmembrane</keyword>
<gene>
    <name evidence="3" type="ORF">MF672_019495</name>
</gene>
<evidence type="ECO:0000313" key="4">
    <source>
        <dbReference type="Proteomes" id="UP001317259"/>
    </source>
</evidence>
<comment type="caution">
    <text evidence="3">The sequence shown here is derived from an EMBL/GenBank/DDBJ whole genome shotgun (WGS) entry which is preliminary data.</text>
</comment>
<keyword evidence="1" id="KW-0175">Coiled coil</keyword>
<keyword evidence="2" id="KW-0472">Membrane</keyword>
<evidence type="ECO:0000313" key="3">
    <source>
        <dbReference type="EMBL" id="MCK2215963.1"/>
    </source>
</evidence>
<organism evidence="3 4">
    <name type="scientific">Actinomadura luzonensis</name>
    <dbReference type="NCBI Taxonomy" id="2805427"/>
    <lineage>
        <taxon>Bacteria</taxon>
        <taxon>Bacillati</taxon>
        <taxon>Actinomycetota</taxon>
        <taxon>Actinomycetes</taxon>
        <taxon>Streptosporangiales</taxon>
        <taxon>Thermomonosporaceae</taxon>
        <taxon>Actinomadura</taxon>
    </lineage>
</organism>